<dbReference type="EMBL" id="LR798349">
    <property type="protein sequence ID" value="CAB5225924.1"/>
    <property type="molecule type" value="Genomic_DNA"/>
</dbReference>
<protein>
    <submittedName>
        <fullName evidence="2">Uncharacterized protein</fullName>
    </submittedName>
</protein>
<proteinExistence type="predicted"/>
<accession>A0A6J7X4M5</accession>
<keyword evidence="1" id="KW-1133">Transmembrane helix</keyword>
<gene>
    <name evidence="2" type="ORF">UFOVP754_15</name>
</gene>
<reference evidence="2" key="1">
    <citation type="submission" date="2020-05" db="EMBL/GenBank/DDBJ databases">
        <authorList>
            <person name="Chiriac C."/>
            <person name="Salcher M."/>
            <person name="Ghai R."/>
            <person name="Kavagutti S V."/>
        </authorList>
    </citation>
    <scope>NUCLEOTIDE SEQUENCE</scope>
</reference>
<organism evidence="2">
    <name type="scientific">uncultured Caudovirales phage</name>
    <dbReference type="NCBI Taxonomy" id="2100421"/>
    <lineage>
        <taxon>Viruses</taxon>
        <taxon>Duplodnaviria</taxon>
        <taxon>Heunggongvirae</taxon>
        <taxon>Uroviricota</taxon>
        <taxon>Caudoviricetes</taxon>
        <taxon>Peduoviridae</taxon>
        <taxon>Maltschvirus</taxon>
        <taxon>Maltschvirus maltsch</taxon>
    </lineage>
</organism>
<feature type="transmembrane region" description="Helical" evidence="1">
    <location>
        <begin position="5"/>
        <end position="22"/>
    </location>
</feature>
<evidence type="ECO:0000313" key="2">
    <source>
        <dbReference type="EMBL" id="CAB5225924.1"/>
    </source>
</evidence>
<name>A0A6J7X4M5_9CAUD</name>
<sequence length="82" mass="9084">MKHSLFLTGFIQVFFVAINTVFLSKSLYIGVFIAAFMISIVWSFNVKKVVFGSLKDRFVYSLGAACGSCFGLLISNPLTTLF</sequence>
<keyword evidence="1" id="KW-0472">Membrane</keyword>
<evidence type="ECO:0000256" key="1">
    <source>
        <dbReference type="SAM" id="Phobius"/>
    </source>
</evidence>
<feature type="transmembrane region" description="Helical" evidence="1">
    <location>
        <begin position="28"/>
        <end position="46"/>
    </location>
</feature>
<keyword evidence="1" id="KW-0812">Transmembrane</keyword>
<feature type="transmembrane region" description="Helical" evidence="1">
    <location>
        <begin position="58"/>
        <end position="78"/>
    </location>
</feature>